<keyword evidence="6" id="KW-0175">Coiled coil</keyword>
<protein>
    <recommendedName>
        <fullName evidence="14">Cell growth-regulating nucleolar protein</fullName>
    </recommendedName>
</protein>
<proteinExistence type="predicted"/>
<accession>A0AAV2H8B6</accession>
<dbReference type="InterPro" id="IPR058719">
    <property type="entry name" value="WHD_LYAR"/>
</dbReference>
<evidence type="ECO:0000256" key="9">
    <source>
        <dbReference type="SAM" id="MobiDB-lite"/>
    </source>
</evidence>
<keyword evidence="13" id="KW-1185">Reference proteome</keyword>
<feature type="domain" description="Zinc finger C2H2 LYAR-type" evidence="10">
    <location>
        <begin position="32"/>
        <end position="58"/>
    </location>
</feature>
<evidence type="ECO:0000256" key="3">
    <source>
        <dbReference type="ARBA" id="ARBA00022737"/>
    </source>
</evidence>
<keyword evidence="3" id="KW-0677">Repeat</keyword>
<dbReference type="PANTHER" id="PTHR13100:SF10">
    <property type="entry name" value="CELL GROWTH-REGULATING NUCLEOLAR PROTEIN"/>
    <property type="match status" value="1"/>
</dbReference>
<dbReference type="FunFam" id="3.30.1490.490:FF:000001">
    <property type="entry name" value="cell growth-regulating nucleolar protein-like"/>
    <property type="match status" value="1"/>
</dbReference>
<dbReference type="InterPro" id="IPR036236">
    <property type="entry name" value="Znf_C2H2_sf"/>
</dbReference>
<dbReference type="Gene3D" id="1.10.10.2100">
    <property type="match status" value="1"/>
</dbReference>
<evidence type="ECO:0000313" key="12">
    <source>
        <dbReference type="EMBL" id="CAL1528729.1"/>
    </source>
</evidence>
<evidence type="ECO:0000256" key="7">
    <source>
        <dbReference type="ARBA" id="ARBA00023242"/>
    </source>
</evidence>
<dbReference type="FunFam" id="1.10.10.2100:FF:000002">
    <property type="entry name" value="cell growth-regulating nucleolar protein-like"/>
    <property type="match status" value="1"/>
</dbReference>
<feature type="compositionally biased region" description="Basic and acidic residues" evidence="9">
    <location>
        <begin position="194"/>
        <end position="221"/>
    </location>
</feature>
<feature type="domain" description="Cell growth-regulating nucleolar protein-like winged helix" evidence="11">
    <location>
        <begin position="298"/>
        <end position="366"/>
    </location>
</feature>
<dbReference type="AlphaFoldDB" id="A0AAV2H8B6"/>
<sequence>MVFFNCNACGEALKKNQVEKHTLRCRQCAVLACVDCGKDFWGNDYQTHTKCMSENEKYCGKGYVPKVNKGEVKQEQWIEKVQNAIEKSATNPRLKDLLERLKDYPNIPRKKQKFENFLKNSLRIMNHALISQVWETLMAAAGQNEESKQKQQDSSNKSENGVTLKTDSNSIENGVSNVEEEDCENNNHRLSKREKKEERRKNANKKEKKDKTKGTVQEVEKKSKKRKLSITEEESRDENAGAKESLEPEVQQKRKKKKHNSELQEQNGVERNKPTEEAGDKSSDDEGDEEDQKPKKKKKRFNWEATVIAVLESKGEMSLKKLRKKVLSEFVAQDAANYSEENLKAKFDKKIKKLAKVKVFKDRVKLK</sequence>
<evidence type="ECO:0000313" key="13">
    <source>
        <dbReference type="Proteomes" id="UP001497497"/>
    </source>
</evidence>
<reference evidence="12 13" key="1">
    <citation type="submission" date="2024-04" db="EMBL/GenBank/DDBJ databases">
        <authorList>
            <consortium name="Genoscope - CEA"/>
            <person name="William W."/>
        </authorList>
    </citation>
    <scope>NUCLEOTIDE SEQUENCE [LARGE SCALE GENOMIC DNA]</scope>
</reference>
<evidence type="ECO:0000256" key="2">
    <source>
        <dbReference type="ARBA" id="ARBA00022723"/>
    </source>
</evidence>
<dbReference type="InterPro" id="IPR014898">
    <property type="entry name" value="Znf_C2H2_LYAR"/>
</dbReference>
<dbReference type="GO" id="GO:0008270">
    <property type="term" value="F:zinc ion binding"/>
    <property type="evidence" value="ECO:0007669"/>
    <property type="project" value="UniProtKB-KW"/>
</dbReference>
<feature type="region of interest" description="Disordered" evidence="9">
    <location>
        <begin position="144"/>
        <end position="299"/>
    </location>
</feature>
<dbReference type="InterPro" id="IPR039999">
    <property type="entry name" value="LYAR"/>
</dbReference>
<evidence type="ECO:0000259" key="10">
    <source>
        <dbReference type="Pfam" id="PF08790"/>
    </source>
</evidence>
<evidence type="ECO:0000256" key="8">
    <source>
        <dbReference type="PROSITE-ProRule" id="PRU01145"/>
    </source>
</evidence>
<dbReference type="GO" id="GO:0006364">
    <property type="term" value="P:rRNA processing"/>
    <property type="evidence" value="ECO:0007669"/>
    <property type="project" value="TreeGrafter"/>
</dbReference>
<feature type="compositionally biased region" description="Polar residues" evidence="9">
    <location>
        <begin position="161"/>
        <end position="176"/>
    </location>
</feature>
<keyword evidence="5" id="KW-0862">Zinc</keyword>
<organism evidence="12 13">
    <name type="scientific">Lymnaea stagnalis</name>
    <name type="common">Great pond snail</name>
    <name type="synonym">Helix stagnalis</name>
    <dbReference type="NCBI Taxonomy" id="6523"/>
    <lineage>
        <taxon>Eukaryota</taxon>
        <taxon>Metazoa</taxon>
        <taxon>Spiralia</taxon>
        <taxon>Lophotrochozoa</taxon>
        <taxon>Mollusca</taxon>
        <taxon>Gastropoda</taxon>
        <taxon>Heterobranchia</taxon>
        <taxon>Euthyneura</taxon>
        <taxon>Panpulmonata</taxon>
        <taxon>Hygrophila</taxon>
        <taxon>Lymnaeoidea</taxon>
        <taxon>Lymnaeidae</taxon>
        <taxon>Lymnaea</taxon>
    </lineage>
</organism>
<comment type="caution">
    <text evidence="12">The sequence shown here is derived from an EMBL/GenBank/DDBJ whole genome shotgun (WGS) entry which is preliminary data.</text>
</comment>
<dbReference type="PROSITE" id="PS51804">
    <property type="entry name" value="ZF_C2HC_LYAR"/>
    <property type="match status" value="2"/>
</dbReference>
<evidence type="ECO:0000256" key="6">
    <source>
        <dbReference type="ARBA" id="ARBA00023054"/>
    </source>
</evidence>
<dbReference type="Pfam" id="PF08790">
    <property type="entry name" value="zf-LYAR"/>
    <property type="match status" value="1"/>
</dbReference>
<keyword evidence="7" id="KW-0539">Nucleus</keyword>
<dbReference type="Gene3D" id="3.30.1490.490">
    <property type="match status" value="1"/>
</dbReference>
<keyword evidence="2" id="KW-0479">Metal-binding</keyword>
<dbReference type="GO" id="GO:0005730">
    <property type="term" value="C:nucleolus"/>
    <property type="evidence" value="ECO:0007669"/>
    <property type="project" value="TreeGrafter"/>
</dbReference>
<dbReference type="Proteomes" id="UP001497497">
    <property type="component" value="Unassembled WGS sequence"/>
</dbReference>
<evidence type="ECO:0000256" key="1">
    <source>
        <dbReference type="ARBA" id="ARBA00004123"/>
    </source>
</evidence>
<evidence type="ECO:0000259" key="11">
    <source>
        <dbReference type="Pfam" id="PF25879"/>
    </source>
</evidence>
<evidence type="ECO:0000256" key="5">
    <source>
        <dbReference type="ARBA" id="ARBA00022833"/>
    </source>
</evidence>
<evidence type="ECO:0000256" key="4">
    <source>
        <dbReference type="ARBA" id="ARBA00022771"/>
    </source>
</evidence>
<dbReference type="GO" id="GO:0000122">
    <property type="term" value="P:negative regulation of transcription by RNA polymerase II"/>
    <property type="evidence" value="ECO:0007669"/>
    <property type="project" value="UniProtKB-ARBA"/>
</dbReference>
<dbReference type="SUPFAM" id="SSF57667">
    <property type="entry name" value="beta-beta-alpha zinc fingers"/>
    <property type="match status" value="2"/>
</dbReference>
<dbReference type="EMBL" id="CAXITT010000037">
    <property type="protein sequence ID" value="CAL1528729.1"/>
    <property type="molecule type" value="Genomic_DNA"/>
</dbReference>
<dbReference type="PANTHER" id="PTHR13100">
    <property type="entry name" value="CELL GROWTH-REGULATING NUCLEOLAR PROTEIN LYAR"/>
    <property type="match status" value="1"/>
</dbReference>
<feature type="compositionally biased region" description="Basic and acidic residues" evidence="9">
    <location>
        <begin position="268"/>
        <end position="284"/>
    </location>
</feature>
<comment type="subcellular location">
    <subcellularLocation>
        <location evidence="1">Nucleus</location>
    </subcellularLocation>
</comment>
<keyword evidence="4 8" id="KW-0863">Zinc-finger</keyword>
<evidence type="ECO:0008006" key="14">
    <source>
        <dbReference type="Google" id="ProtNLM"/>
    </source>
</evidence>
<name>A0AAV2H8B6_LYMST</name>
<feature type="compositionally biased region" description="Basic and acidic residues" evidence="9">
    <location>
        <begin position="237"/>
        <end position="252"/>
    </location>
</feature>
<gene>
    <name evidence="12" type="ORF">GSLYS_00002899001</name>
</gene>
<dbReference type="Pfam" id="PF25879">
    <property type="entry name" value="WHD_LYAR"/>
    <property type="match status" value="1"/>
</dbReference>
<dbReference type="GO" id="GO:0003677">
    <property type="term" value="F:DNA binding"/>
    <property type="evidence" value="ECO:0007669"/>
    <property type="project" value="InterPro"/>
</dbReference>